<gene>
    <name evidence="3" type="ORF">ACFYXQ_10820</name>
</gene>
<keyword evidence="2" id="KW-1133">Transmembrane helix</keyword>
<feature type="region of interest" description="Disordered" evidence="1">
    <location>
        <begin position="359"/>
        <end position="434"/>
    </location>
</feature>
<evidence type="ECO:0000313" key="3">
    <source>
        <dbReference type="EMBL" id="MFF3568253.1"/>
    </source>
</evidence>
<dbReference type="EMBL" id="JBIAQY010000003">
    <property type="protein sequence ID" value="MFF3568253.1"/>
    <property type="molecule type" value="Genomic_DNA"/>
</dbReference>
<evidence type="ECO:0000313" key="4">
    <source>
        <dbReference type="Proteomes" id="UP001601992"/>
    </source>
</evidence>
<sequence>MIAKLLTHQFHWPDVVGLAAAYWPLLAVLAGMLAFVVSIVWVCVRRWRAREAARAVWLDIEVPASVTAEAAGVFARRMAGGLHRTRRVGVAARHVVLEIVATAAGARMGVWVPPRMNPGVVTAALTDAWPGAKVTVTTPPALNGRAMAVEVTARNGVWAPWTGTRLSARTGPAPVPDPLSGVLGRLCARPARETGFVQLVLAPYYRRTLPKLLGKALGIGLSELLALVRTLYADPRTSTSVRPAPAASLPPLAAARQSAETAKMAAGPHLSATLRVGLVSEGPVPRRDAVWEIEGGFDAIADAAVGGLRSRRVWSGHRVLVRRPGRTFIATVSEVAALWHLPADAARFGLPVVHARTRTARPSVPRLGHPAPPSRTTPPPAAGADKQAPRPGQVGHRGGLWLPPPALPGHRSRTAPARPRPGTGSRSVPPSDFR</sequence>
<keyword evidence="2" id="KW-0812">Transmembrane</keyword>
<name>A0ABW6RY22_9NOCA</name>
<keyword evidence="4" id="KW-1185">Reference proteome</keyword>
<evidence type="ECO:0008006" key="5">
    <source>
        <dbReference type="Google" id="ProtNLM"/>
    </source>
</evidence>
<protein>
    <recommendedName>
        <fullName evidence="5">Type VII secretion protein EccE</fullName>
    </recommendedName>
</protein>
<feature type="transmembrane region" description="Helical" evidence="2">
    <location>
        <begin position="20"/>
        <end position="44"/>
    </location>
</feature>
<keyword evidence="2" id="KW-0472">Membrane</keyword>
<evidence type="ECO:0000256" key="1">
    <source>
        <dbReference type="SAM" id="MobiDB-lite"/>
    </source>
</evidence>
<accession>A0ABW6RY22</accession>
<reference evidence="3 4" key="1">
    <citation type="submission" date="2024-10" db="EMBL/GenBank/DDBJ databases">
        <title>The Natural Products Discovery Center: Release of the First 8490 Sequenced Strains for Exploring Actinobacteria Biosynthetic Diversity.</title>
        <authorList>
            <person name="Kalkreuter E."/>
            <person name="Kautsar S.A."/>
            <person name="Yang D."/>
            <person name="Bader C.D."/>
            <person name="Teijaro C.N."/>
            <person name="Fluegel L."/>
            <person name="Davis C.M."/>
            <person name="Simpson J.R."/>
            <person name="Lauterbach L."/>
            <person name="Steele A.D."/>
            <person name="Gui C."/>
            <person name="Meng S."/>
            <person name="Li G."/>
            <person name="Viehrig K."/>
            <person name="Ye F."/>
            <person name="Su P."/>
            <person name="Kiefer A.F."/>
            <person name="Nichols A."/>
            <person name="Cepeda A.J."/>
            <person name="Yan W."/>
            <person name="Fan B."/>
            <person name="Jiang Y."/>
            <person name="Adhikari A."/>
            <person name="Zheng C.-J."/>
            <person name="Schuster L."/>
            <person name="Cowan T.M."/>
            <person name="Smanski M.J."/>
            <person name="Chevrette M.G."/>
            <person name="De Carvalho L.P.S."/>
            <person name="Shen B."/>
        </authorList>
    </citation>
    <scope>NUCLEOTIDE SEQUENCE [LARGE SCALE GENOMIC DNA]</scope>
    <source>
        <strain evidence="3 4">NPDC002593</strain>
    </source>
</reference>
<feature type="compositionally biased region" description="Pro residues" evidence="1">
    <location>
        <begin position="370"/>
        <end position="381"/>
    </location>
</feature>
<comment type="caution">
    <text evidence="3">The sequence shown here is derived from an EMBL/GenBank/DDBJ whole genome shotgun (WGS) entry which is preliminary data.</text>
</comment>
<evidence type="ECO:0000256" key="2">
    <source>
        <dbReference type="SAM" id="Phobius"/>
    </source>
</evidence>
<dbReference type="Proteomes" id="UP001601992">
    <property type="component" value="Unassembled WGS sequence"/>
</dbReference>
<organism evidence="3 4">
    <name type="scientific">Nocardia jiangxiensis</name>
    <dbReference type="NCBI Taxonomy" id="282685"/>
    <lineage>
        <taxon>Bacteria</taxon>
        <taxon>Bacillati</taxon>
        <taxon>Actinomycetota</taxon>
        <taxon>Actinomycetes</taxon>
        <taxon>Mycobacteriales</taxon>
        <taxon>Nocardiaceae</taxon>
        <taxon>Nocardia</taxon>
    </lineage>
</organism>
<proteinExistence type="predicted"/>
<dbReference type="RefSeq" id="WP_387403375.1">
    <property type="nucleotide sequence ID" value="NZ_JBIAQY010000003.1"/>
</dbReference>